<protein>
    <recommendedName>
        <fullName evidence="3">PD-(D/E)XK nuclease superfamily protein</fullName>
    </recommendedName>
</protein>
<proteinExistence type="predicted"/>
<name>A0ABN6PR74_9BURK</name>
<evidence type="ECO:0008006" key="3">
    <source>
        <dbReference type="Google" id="ProtNLM"/>
    </source>
</evidence>
<keyword evidence="2" id="KW-1185">Reference proteome</keyword>
<reference evidence="1" key="1">
    <citation type="submission" date="2022-04" db="EMBL/GenBank/DDBJ databases">
        <title>Whole genome sequence of Sphaerotilus sp. FB-5.</title>
        <authorList>
            <person name="Takeda M."/>
            <person name="Narihara S."/>
            <person name="Akimoto M."/>
            <person name="Akimoto R."/>
            <person name="Nishiyashiki S."/>
            <person name="Murakami T."/>
        </authorList>
    </citation>
    <scope>NUCLEOTIDE SEQUENCE</scope>
    <source>
        <strain evidence="1">FB-5</strain>
    </source>
</reference>
<gene>
    <name evidence="1" type="ORF">CATMQ487_35290</name>
</gene>
<dbReference type="InterPro" id="IPR029470">
    <property type="entry name" value="PDDEXK_4"/>
</dbReference>
<dbReference type="Proteomes" id="UP001057498">
    <property type="component" value="Chromosome"/>
</dbReference>
<dbReference type="Pfam" id="PF14281">
    <property type="entry name" value="PDDEXK_4"/>
    <property type="match status" value="1"/>
</dbReference>
<dbReference type="EMBL" id="AP025730">
    <property type="protein sequence ID" value="BDI06559.1"/>
    <property type="molecule type" value="Genomic_DNA"/>
</dbReference>
<organism evidence="1 2">
    <name type="scientific">Sphaerotilus microaerophilus</name>
    <dbReference type="NCBI Taxonomy" id="2914710"/>
    <lineage>
        <taxon>Bacteria</taxon>
        <taxon>Pseudomonadati</taxon>
        <taxon>Pseudomonadota</taxon>
        <taxon>Betaproteobacteria</taxon>
        <taxon>Burkholderiales</taxon>
        <taxon>Sphaerotilaceae</taxon>
        <taxon>Sphaerotilus</taxon>
    </lineage>
</organism>
<accession>A0ABN6PR74</accession>
<evidence type="ECO:0000313" key="2">
    <source>
        <dbReference type="Proteomes" id="UP001057498"/>
    </source>
</evidence>
<evidence type="ECO:0000313" key="1">
    <source>
        <dbReference type="EMBL" id="BDI06559.1"/>
    </source>
</evidence>
<sequence>MGKIDPAAAIEHLLADEDMVTLCELQRTGDEVLDVIALSENQHSDILGWMLDPREGHGQGDQILRDLLTAASMKVARGESGLEKGSATSRFFKAWPPSRIRTSGFGSAFYARELGMKAAERVDLFVIDPQNKYILLIENKAGAAHREAQLKLYRKCFDEMVDENIHLRGYSHVFIALDRDFDAEESAGHPCSESWLHMGYEWLKTSAGRALLQVERGNAAAKLVVGYCNRQSDWEAPQAKKCIELAAILHQRHPDAIRALVEPSAGRIEKEWLGAKDPNPSLLFTLQNKGVVELLRETKGMAYVKTGLHRLLPKLPLSSIEHARAWLDVCPTGWERFRGAWWPLVMNIRYSDQTKTKFNLRLIWNAGWVDDDYDAQALRSRLKEAEPRFGAFEDSQFRRVPIDKGLSLAELAKEIEQLNVKLEAAAPSC</sequence>